<dbReference type="PROSITE" id="PS50102">
    <property type="entry name" value="RRM"/>
    <property type="match status" value="2"/>
</dbReference>
<dbReference type="SMART" id="SM00360">
    <property type="entry name" value="RRM"/>
    <property type="match status" value="2"/>
</dbReference>
<proteinExistence type="predicted"/>
<dbReference type="CDD" id="cd12354">
    <property type="entry name" value="RRM3_TIA1_like"/>
    <property type="match status" value="1"/>
</dbReference>
<dbReference type="InterPro" id="IPR012677">
    <property type="entry name" value="Nucleotide-bd_a/b_plait_sf"/>
</dbReference>
<dbReference type="FunFam" id="3.30.70.330:FF:000045">
    <property type="entry name" value="Nucleolysin tiar isoform 1"/>
    <property type="match status" value="1"/>
</dbReference>
<dbReference type="AlphaFoldDB" id="A0ABD0J709"/>
<comment type="caution">
    <text evidence="4">The sequence shown here is derived from an EMBL/GenBank/DDBJ whole genome shotgun (WGS) entry which is preliminary data.</text>
</comment>
<sequence>MPHLIVATLVTRPGHTLCTLEPWGSVGFPFRGNEMKVNWASSPSVAPKMDTSKHYHIFVGDLSPDLETVQLREAFAPFGEISDCKIIRDPATQKSKGYGFVSFVNKLDAETAISNMNGQWLGTRPIRTNWATRKPPAPVPKENVKQLSYDDVYQQSSPTNCTVYCGGVTNGLSEDLMRNTFKSYGTIQEIRVFKDKGYAFIRFSSKEAATQAICAVHGSTINDQTVKCSWGKESNDPSGGGATPSVQQSMQTQPYGQFYNMGTAYWNGGYPSTYGTMGAAAAAQGSYLQAGGMGQWQATYPPNYQAAYGSVNMQWGQMPLQPGQQLPQQQGLAVAYPMQQGEIDSFARTTF</sequence>
<feature type="domain" description="RRM" evidence="3">
    <location>
        <begin position="55"/>
        <end position="133"/>
    </location>
</feature>
<feature type="domain" description="RRM" evidence="3">
    <location>
        <begin position="161"/>
        <end position="233"/>
    </location>
</feature>
<accession>A0ABD0J709</accession>
<dbReference type="InterPro" id="IPR000504">
    <property type="entry name" value="RRM_dom"/>
</dbReference>
<keyword evidence="1 2" id="KW-0694">RNA-binding</keyword>
<dbReference type="InterPro" id="IPR035979">
    <property type="entry name" value="RBD_domain_sf"/>
</dbReference>
<dbReference type="FunFam" id="3.30.70.330:FF:000419">
    <property type="entry name" value="CLUMA_CG006354, isoform A"/>
    <property type="match status" value="1"/>
</dbReference>
<dbReference type="SMART" id="SM00361">
    <property type="entry name" value="RRM_1"/>
    <property type="match status" value="2"/>
</dbReference>
<evidence type="ECO:0000313" key="4">
    <source>
        <dbReference type="EMBL" id="KAK7463980.1"/>
    </source>
</evidence>
<reference evidence="4 5" key="1">
    <citation type="journal article" date="2023" name="Sci. Data">
        <title>Genome assembly of the Korean intertidal mud-creeper Batillaria attramentaria.</title>
        <authorList>
            <person name="Patra A.K."/>
            <person name="Ho P.T."/>
            <person name="Jun S."/>
            <person name="Lee S.J."/>
            <person name="Kim Y."/>
            <person name="Won Y.J."/>
        </authorList>
    </citation>
    <scope>NUCLEOTIDE SEQUENCE [LARGE SCALE GENOMIC DNA]</scope>
    <source>
        <strain evidence="4">Wonlab-2016</strain>
    </source>
</reference>
<evidence type="ECO:0000259" key="3">
    <source>
        <dbReference type="PROSITE" id="PS50102"/>
    </source>
</evidence>
<evidence type="ECO:0000256" key="1">
    <source>
        <dbReference type="ARBA" id="ARBA00022884"/>
    </source>
</evidence>
<dbReference type="InterPro" id="IPR003954">
    <property type="entry name" value="RRM_euk-type"/>
</dbReference>
<evidence type="ECO:0000256" key="2">
    <source>
        <dbReference type="PROSITE-ProRule" id="PRU00176"/>
    </source>
</evidence>
<gene>
    <name evidence="4" type="ORF">BaRGS_00038020</name>
</gene>
<protein>
    <recommendedName>
        <fullName evidence="3">RRM domain-containing protein</fullName>
    </recommendedName>
</protein>
<evidence type="ECO:0000313" key="5">
    <source>
        <dbReference type="Proteomes" id="UP001519460"/>
    </source>
</evidence>
<organism evidence="4 5">
    <name type="scientific">Batillaria attramentaria</name>
    <dbReference type="NCBI Taxonomy" id="370345"/>
    <lineage>
        <taxon>Eukaryota</taxon>
        <taxon>Metazoa</taxon>
        <taxon>Spiralia</taxon>
        <taxon>Lophotrochozoa</taxon>
        <taxon>Mollusca</taxon>
        <taxon>Gastropoda</taxon>
        <taxon>Caenogastropoda</taxon>
        <taxon>Sorbeoconcha</taxon>
        <taxon>Cerithioidea</taxon>
        <taxon>Batillariidae</taxon>
        <taxon>Batillaria</taxon>
    </lineage>
</organism>
<dbReference type="GO" id="GO:0003723">
    <property type="term" value="F:RNA binding"/>
    <property type="evidence" value="ECO:0007669"/>
    <property type="project" value="UniProtKB-UniRule"/>
</dbReference>
<name>A0ABD0J709_9CAEN</name>
<dbReference type="Gene3D" id="3.30.70.330">
    <property type="match status" value="2"/>
</dbReference>
<dbReference type="SUPFAM" id="SSF54928">
    <property type="entry name" value="RNA-binding domain, RBD"/>
    <property type="match status" value="2"/>
</dbReference>
<keyword evidence="5" id="KW-1185">Reference proteome</keyword>
<dbReference type="CDD" id="cd12353">
    <property type="entry name" value="RRM2_TIA1_like"/>
    <property type="match status" value="1"/>
</dbReference>
<dbReference type="Proteomes" id="UP001519460">
    <property type="component" value="Unassembled WGS sequence"/>
</dbReference>
<dbReference type="Pfam" id="PF00076">
    <property type="entry name" value="RRM_1"/>
    <property type="match status" value="2"/>
</dbReference>
<dbReference type="EMBL" id="JACVVK020000594">
    <property type="protein sequence ID" value="KAK7463980.1"/>
    <property type="molecule type" value="Genomic_DNA"/>
</dbReference>
<dbReference type="PANTHER" id="PTHR10352">
    <property type="entry name" value="EUKARYOTIC TRANSLATION INITIATION FACTOR 3 SUBUNIT G"/>
    <property type="match status" value="1"/>
</dbReference>